<evidence type="ECO:0000256" key="3">
    <source>
        <dbReference type="ARBA" id="ARBA00023143"/>
    </source>
</evidence>
<feature type="domain" description="Flagellar hook protein FlgE/F/G-like D1" evidence="7">
    <location>
        <begin position="76"/>
        <end position="118"/>
    </location>
</feature>
<dbReference type="Pfam" id="PF00460">
    <property type="entry name" value="Flg_bb_rod"/>
    <property type="match status" value="1"/>
</dbReference>
<evidence type="ECO:0000259" key="7">
    <source>
        <dbReference type="Pfam" id="PF22692"/>
    </source>
</evidence>
<reference evidence="8 9" key="1">
    <citation type="submission" date="2018-06" db="EMBL/GenBank/DDBJ databases">
        <authorList>
            <consortium name="Pathogen Informatics"/>
            <person name="Doyle S."/>
        </authorList>
    </citation>
    <scope>NUCLEOTIDE SEQUENCE [LARGE SCALE GENOMIC DNA]</scope>
    <source>
        <strain evidence="8 9">NCTC12157</strain>
    </source>
</reference>
<dbReference type="InterPro" id="IPR019776">
    <property type="entry name" value="Flagellar_basal_body_rod_CS"/>
</dbReference>
<sequence>MSFNQAVSGLNAASTNLDVIGNNIANSATAGFKSGTASFADMFAGSQVGMGVKVAAITQDFSDGTTTNTNRGLDVALSGNGFFRLTDSSGGVFYSRNGQLSLDDKRNLVNTQGLSVTGYPATGTPANHRSGRTACAVDHSEHHDDRQAKQQRPDGG</sequence>
<dbReference type="Proteomes" id="UP000254304">
    <property type="component" value="Unassembled WGS sequence"/>
</dbReference>
<evidence type="ECO:0000313" key="9">
    <source>
        <dbReference type="Proteomes" id="UP000254304"/>
    </source>
</evidence>
<dbReference type="PANTHER" id="PTHR30435">
    <property type="entry name" value="FLAGELLAR PROTEIN"/>
    <property type="match status" value="1"/>
</dbReference>
<accession>A0A377NCZ3</accession>
<feature type="compositionally biased region" description="Basic and acidic residues" evidence="5">
    <location>
        <begin position="138"/>
        <end position="156"/>
    </location>
</feature>
<evidence type="ECO:0000256" key="4">
    <source>
        <dbReference type="RuleBase" id="RU362116"/>
    </source>
</evidence>
<keyword evidence="8" id="KW-0966">Cell projection</keyword>
<dbReference type="GO" id="GO:0005829">
    <property type="term" value="C:cytosol"/>
    <property type="evidence" value="ECO:0007669"/>
    <property type="project" value="TreeGrafter"/>
</dbReference>
<dbReference type="GO" id="GO:0071978">
    <property type="term" value="P:bacterial-type flagellum-dependent swarming motility"/>
    <property type="evidence" value="ECO:0007669"/>
    <property type="project" value="TreeGrafter"/>
</dbReference>
<dbReference type="EMBL" id="UGGO01000001">
    <property type="protein sequence ID" value="STQ44940.1"/>
    <property type="molecule type" value="Genomic_DNA"/>
</dbReference>
<dbReference type="InterPro" id="IPR001444">
    <property type="entry name" value="Flag_bb_rod_N"/>
</dbReference>
<feature type="domain" description="Flagellar basal body rod protein N-terminal" evidence="6">
    <location>
        <begin position="4"/>
        <end position="33"/>
    </location>
</feature>
<dbReference type="InterPro" id="IPR053967">
    <property type="entry name" value="LlgE_F_G-like_D1"/>
</dbReference>
<comment type="subcellular location">
    <subcellularLocation>
        <location evidence="1 4">Bacterial flagellum basal body</location>
    </subcellularLocation>
</comment>
<dbReference type="Pfam" id="PF22692">
    <property type="entry name" value="LlgE_F_G_D1"/>
    <property type="match status" value="1"/>
</dbReference>
<dbReference type="GO" id="GO:0009425">
    <property type="term" value="C:bacterial-type flagellum basal body"/>
    <property type="evidence" value="ECO:0007669"/>
    <property type="project" value="UniProtKB-SubCell"/>
</dbReference>
<organism evidence="8 9">
    <name type="scientific">Ewingella americana</name>
    <dbReference type="NCBI Taxonomy" id="41202"/>
    <lineage>
        <taxon>Bacteria</taxon>
        <taxon>Pseudomonadati</taxon>
        <taxon>Pseudomonadota</taxon>
        <taxon>Gammaproteobacteria</taxon>
        <taxon>Enterobacterales</taxon>
        <taxon>Yersiniaceae</taxon>
        <taxon>Ewingella</taxon>
    </lineage>
</organism>
<dbReference type="PANTHER" id="PTHR30435:SF1">
    <property type="entry name" value="FLAGELLAR HOOK PROTEIN FLGE"/>
    <property type="match status" value="1"/>
</dbReference>
<evidence type="ECO:0000256" key="2">
    <source>
        <dbReference type="ARBA" id="ARBA00009677"/>
    </source>
</evidence>
<keyword evidence="8" id="KW-0282">Flagellum</keyword>
<protein>
    <recommendedName>
        <fullName evidence="4">Flagellar hook protein FlgE</fullName>
    </recommendedName>
</protein>
<feature type="region of interest" description="Disordered" evidence="5">
    <location>
        <begin position="119"/>
        <end position="156"/>
    </location>
</feature>
<comment type="similarity">
    <text evidence="2 4">Belongs to the flagella basal body rod proteins family.</text>
</comment>
<dbReference type="SUPFAM" id="SSF117143">
    <property type="entry name" value="Flagellar hook protein flgE"/>
    <property type="match status" value="1"/>
</dbReference>
<dbReference type="GO" id="GO:0009424">
    <property type="term" value="C:bacterial-type flagellum hook"/>
    <property type="evidence" value="ECO:0007669"/>
    <property type="project" value="TreeGrafter"/>
</dbReference>
<evidence type="ECO:0000259" key="6">
    <source>
        <dbReference type="Pfam" id="PF00460"/>
    </source>
</evidence>
<dbReference type="InterPro" id="IPR037925">
    <property type="entry name" value="FlgE/F/G-like"/>
</dbReference>
<evidence type="ECO:0000313" key="8">
    <source>
        <dbReference type="EMBL" id="STQ44940.1"/>
    </source>
</evidence>
<evidence type="ECO:0000256" key="1">
    <source>
        <dbReference type="ARBA" id="ARBA00004117"/>
    </source>
</evidence>
<dbReference type="PROSITE" id="PS00588">
    <property type="entry name" value="FLAGELLA_BB_ROD"/>
    <property type="match status" value="1"/>
</dbReference>
<dbReference type="NCBIfam" id="TIGR03506">
    <property type="entry name" value="FlgEFG_subfam"/>
    <property type="match status" value="1"/>
</dbReference>
<dbReference type="AlphaFoldDB" id="A0A377NCZ3"/>
<comment type="function">
    <text evidence="4">A flexible structure which links the flagellar filament to the drive apparatus in the basal body.</text>
</comment>
<name>A0A377NCZ3_9GAMM</name>
<keyword evidence="3 4" id="KW-0975">Bacterial flagellum</keyword>
<keyword evidence="8" id="KW-0969">Cilium</keyword>
<proteinExistence type="inferred from homology"/>
<gene>
    <name evidence="8" type="primary">flgE_2</name>
    <name evidence="8" type="ORF">NCTC12157_02664</name>
</gene>
<dbReference type="InterPro" id="IPR020013">
    <property type="entry name" value="Flagellar_FlgE/F/G"/>
</dbReference>
<evidence type="ECO:0000256" key="5">
    <source>
        <dbReference type="SAM" id="MobiDB-lite"/>
    </source>
</evidence>